<organism evidence="1">
    <name type="scientific">Arundo donax</name>
    <name type="common">Giant reed</name>
    <name type="synonym">Donax arundinaceus</name>
    <dbReference type="NCBI Taxonomy" id="35708"/>
    <lineage>
        <taxon>Eukaryota</taxon>
        <taxon>Viridiplantae</taxon>
        <taxon>Streptophyta</taxon>
        <taxon>Embryophyta</taxon>
        <taxon>Tracheophyta</taxon>
        <taxon>Spermatophyta</taxon>
        <taxon>Magnoliopsida</taxon>
        <taxon>Liliopsida</taxon>
        <taxon>Poales</taxon>
        <taxon>Poaceae</taxon>
        <taxon>PACMAD clade</taxon>
        <taxon>Arundinoideae</taxon>
        <taxon>Arundineae</taxon>
        <taxon>Arundo</taxon>
    </lineage>
</organism>
<dbReference type="AlphaFoldDB" id="A0A0A9B9Q9"/>
<name>A0A0A9B9Q9_ARUDO</name>
<sequence length="68" mass="8021">MWPHCYTPILHPANHLSTKKLIFHFITLIRVSNFCSFMDKSYCTATYKFEINFNNVLPTLKHTTHLGH</sequence>
<accession>A0A0A9B9Q9</accession>
<dbReference type="EMBL" id="GBRH01237844">
    <property type="protein sequence ID" value="JAD60051.1"/>
    <property type="molecule type" value="Transcribed_RNA"/>
</dbReference>
<reference evidence="1" key="2">
    <citation type="journal article" date="2015" name="Data Brief">
        <title>Shoot transcriptome of the giant reed, Arundo donax.</title>
        <authorList>
            <person name="Barrero R.A."/>
            <person name="Guerrero F.D."/>
            <person name="Moolhuijzen P."/>
            <person name="Goolsby J.A."/>
            <person name="Tidwell J."/>
            <person name="Bellgard S.E."/>
            <person name="Bellgard M.I."/>
        </authorList>
    </citation>
    <scope>NUCLEOTIDE SEQUENCE</scope>
    <source>
        <tissue evidence="1">Shoot tissue taken approximately 20 cm above the soil surface</tissue>
    </source>
</reference>
<proteinExistence type="predicted"/>
<evidence type="ECO:0000313" key="1">
    <source>
        <dbReference type="EMBL" id="JAD60051.1"/>
    </source>
</evidence>
<protein>
    <submittedName>
        <fullName evidence="1">Uncharacterized protein</fullName>
    </submittedName>
</protein>
<reference evidence="1" key="1">
    <citation type="submission" date="2014-09" db="EMBL/GenBank/DDBJ databases">
        <authorList>
            <person name="Magalhaes I.L.F."/>
            <person name="Oliveira U."/>
            <person name="Santos F.R."/>
            <person name="Vidigal T.H.D.A."/>
            <person name="Brescovit A.D."/>
            <person name="Santos A.J."/>
        </authorList>
    </citation>
    <scope>NUCLEOTIDE SEQUENCE</scope>
    <source>
        <tissue evidence="1">Shoot tissue taken approximately 20 cm above the soil surface</tissue>
    </source>
</reference>